<gene>
    <name evidence="1" type="ORF">D5H75_31375</name>
</gene>
<evidence type="ECO:0000313" key="2">
    <source>
        <dbReference type="Proteomes" id="UP000265768"/>
    </source>
</evidence>
<organism evidence="1 2">
    <name type="scientific">Bailinhaonella thermotolerans</name>
    <dbReference type="NCBI Taxonomy" id="1070861"/>
    <lineage>
        <taxon>Bacteria</taxon>
        <taxon>Bacillati</taxon>
        <taxon>Actinomycetota</taxon>
        <taxon>Actinomycetes</taxon>
        <taxon>Streptosporangiales</taxon>
        <taxon>Streptosporangiaceae</taxon>
        <taxon>Bailinhaonella</taxon>
    </lineage>
</organism>
<reference evidence="1 2" key="1">
    <citation type="submission" date="2018-09" db="EMBL/GenBank/DDBJ databases">
        <title>YIM 75507 draft genome.</title>
        <authorList>
            <person name="Tang S."/>
            <person name="Feng Y."/>
        </authorList>
    </citation>
    <scope>NUCLEOTIDE SEQUENCE [LARGE SCALE GENOMIC DNA]</scope>
    <source>
        <strain evidence="1 2">YIM 75507</strain>
    </source>
</reference>
<dbReference type="AlphaFoldDB" id="A0A3A4AD07"/>
<dbReference type="Proteomes" id="UP000265768">
    <property type="component" value="Unassembled WGS sequence"/>
</dbReference>
<evidence type="ECO:0000313" key="1">
    <source>
        <dbReference type="EMBL" id="RJL23940.1"/>
    </source>
</evidence>
<comment type="caution">
    <text evidence="1">The sequence shown here is derived from an EMBL/GenBank/DDBJ whole genome shotgun (WGS) entry which is preliminary data.</text>
</comment>
<accession>A0A3A4AD07</accession>
<keyword evidence="2" id="KW-1185">Reference proteome</keyword>
<sequence>MEEMVRAGRATVRETRYAGVYEGGEWACFPCPAGEVPGEAFGSDVVASAWWAENGSRVGVGDTPEAAMGDLASRLTGGS</sequence>
<name>A0A3A4AD07_9ACTN</name>
<protein>
    <submittedName>
        <fullName evidence="1">Uncharacterized protein</fullName>
    </submittedName>
</protein>
<dbReference type="EMBL" id="QZEY01000017">
    <property type="protein sequence ID" value="RJL23940.1"/>
    <property type="molecule type" value="Genomic_DNA"/>
</dbReference>
<proteinExistence type="predicted"/>